<dbReference type="GeneID" id="34519932"/>
<evidence type="ECO:0000313" key="6">
    <source>
        <dbReference type="Proteomes" id="UP000019384"/>
    </source>
</evidence>
<dbReference type="InterPro" id="IPR050115">
    <property type="entry name" value="Proteasome_alpha"/>
</dbReference>
<evidence type="ECO:0000256" key="3">
    <source>
        <dbReference type="PROSITE-ProRule" id="PRU00808"/>
    </source>
</evidence>
<dbReference type="AlphaFoldDB" id="W6MNE2"/>
<comment type="function">
    <text evidence="1">The proteasome degrades poly-ubiquitinated proteins in the cytoplasm and in the nucleus. It is essential for the regulated turnover of proteins and for the removal of misfolded proteins. The proteasome is a multicatalytic proteinase complex that is characterized by its ability to cleave peptides with Arg, Phe, Tyr, Leu, and Glu adjacent to the leaving group at neutral or slightly basic pH. It has an ATP-dependent proteolytic activity.</text>
</comment>
<reference evidence="5" key="1">
    <citation type="submission" date="2013-12" db="EMBL/GenBank/DDBJ databases">
        <authorList>
            <person name="Genoscope - CEA"/>
        </authorList>
    </citation>
    <scope>NUCLEOTIDE SEQUENCE</scope>
    <source>
        <strain evidence="5">CBS 1993</strain>
    </source>
</reference>
<dbReference type="Gene3D" id="3.60.20.10">
    <property type="entry name" value="Glutamine Phosphoribosylpyrophosphate, subunit 1, domain 1"/>
    <property type="match status" value="1"/>
</dbReference>
<proteinExistence type="inferred from homology"/>
<dbReference type="SMART" id="SM00948">
    <property type="entry name" value="Proteasome_A_N"/>
    <property type="match status" value="1"/>
</dbReference>
<gene>
    <name evidence="5" type="ORF">KUCA_T00002514001</name>
</gene>
<dbReference type="STRING" id="1382522.W6MNE2"/>
<dbReference type="InterPro" id="IPR000426">
    <property type="entry name" value="Proteasome_asu_N"/>
</dbReference>
<dbReference type="GO" id="GO:0034515">
    <property type="term" value="C:proteasome storage granule"/>
    <property type="evidence" value="ECO:0007669"/>
    <property type="project" value="EnsemblFungi"/>
</dbReference>
<dbReference type="InterPro" id="IPR029055">
    <property type="entry name" value="Ntn_hydrolases_N"/>
</dbReference>
<keyword evidence="2 3" id="KW-0647">Proteasome</keyword>
<sequence>MADCLSLASRHIKEQIIFSPDGRNFQVEYASKAVENAGTSVGIKCKDGIVLAVEKILTSKLHVKENYERSLTIDRHIGVVWSGLIPDGRHLVNRGRDEAQSYKSLYKDPITVPGLVDRLGYYVQNYTCYNSVRPFGINAIIGGKDASGFHLYMIEPSGTYWGYRAIAAGKGRQIAKSELEKLDFDDLDVETGLIEAAKIIHLAHEDNKDRDYETDLLVCDASGYFHKPSAEQLAKVYEALDNLSEGDSDDNEMEE</sequence>
<dbReference type="GO" id="GO:0003729">
    <property type="term" value="F:mRNA binding"/>
    <property type="evidence" value="ECO:0007669"/>
    <property type="project" value="EnsemblFungi"/>
</dbReference>
<dbReference type="Pfam" id="PF10584">
    <property type="entry name" value="Proteasome_A_N"/>
    <property type="match status" value="1"/>
</dbReference>
<dbReference type="GO" id="GO:0010499">
    <property type="term" value="P:proteasomal ubiquitin-independent protein catabolic process"/>
    <property type="evidence" value="ECO:0007669"/>
    <property type="project" value="EnsemblFungi"/>
</dbReference>
<dbReference type="PANTHER" id="PTHR11599">
    <property type="entry name" value="PROTEASOME SUBUNIT ALPHA/BETA"/>
    <property type="match status" value="1"/>
</dbReference>
<dbReference type="EMBL" id="HG793127">
    <property type="protein sequence ID" value="CDK26542.1"/>
    <property type="molecule type" value="Genomic_DNA"/>
</dbReference>
<dbReference type="RefSeq" id="XP_022458544.1">
    <property type="nucleotide sequence ID" value="XM_022602772.1"/>
</dbReference>
<dbReference type="GO" id="GO:0043161">
    <property type="term" value="P:proteasome-mediated ubiquitin-dependent protein catabolic process"/>
    <property type="evidence" value="ECO:0007669"/>
    <property type="project" value="EnsemblFungi"/>
</dbReference>
<dbReference type="SUPFAM" id="SSF56235">
    <property type="entry name" value="N-terminal nucleophile aminohydrolases (Ntn hydrolases)"/>
    <property type="match status" value="1"/>
</dbReference>
<dbReference type="InterPro" id="IPR023332">
    <property type="entry name" value="Proteasome_alpha-type"/>
</dbReference>
<reference evidence="5" key="2">
    <citation type="submission" date="2014-02" db="EMBL/GenBank/DDBJ databases">
        <title>Complete DNA sequence of /Kuraishia capsulata/ illustrates novel genomic features among budding yeasts (/Saccharomycotina/).</title>
        <authorList>
            <person name="Morales L."/>
            <person name="Noel B."/>
            <person name="Porcel B."/>
            <person name="Marcet-Houben M."/>
            <person name="Hullo M-F."/>
            <person name="Sacerdot C."/>
            <person name="Tekaia F."/>
            <person name="Leh-Louis V."/>
            <person name="Despons L."/>
            <person name="Khanna V."/>
            <person name="Aury J-M."/>
            <person name="Barbe V."/>
            <person name="Couloux A."/>
            <person name="Labadie K."/>
            <person name="Pelletier E."/>
            <person name="Souciet J-L."/>
            <person name="Boekhout T."/>
            <person name="Gabaldon T."/>
            <person name="Wincker P."/>
            <person name="Dujon B."/>
        </authorList>
    </citation>
    <scope>NUCLEOTIDE SEQUENCE</scope>
    <source>
        <strain evidence="5">CBS 1993</strain>
    </source>
</reference>
<comment type="similarity">
    <text evidence="3">Belongs to the peptidase T1A family.</text>
</comment>
<evidence type="ECO:0000259" key="4">
    <source>
        <dbReference type="SMART" id="SM00948"/>
    </source>
</evidence>
<keyword evidence="6" id="KW-1185">Reference proteome</keyword>
<accession>W6MNE2</accession>
<evidence type="ECO:0000256" key="1">
    <source>
        <dbReference type="ARBA" id="ARBA00003542"/>
    </source>
</evidence>
<organism evidence="5 6">
    <name type="scientific">Kuraishia capsulata CBS 1993</name>
    <dbReference type="NCBI Taxonomy" id="1382522"/>
    <lineage>
        <taxon>Eukaryota</taxon>
        <taxon>Fungi</taxon>
        <taxon>Dikarya</taxon>
        <taxon>Ascomycota</taxon>
        <taxon>Saccharomycotina</taxon>
        <taxon>Pichiomycetes</taxon>
        <taxon>Pichiales</taxon>
        <taxon>Pichiaceae</taxon>
        <taxon>Kuraishia</taxon>
    </lineage>
</organism>
<feature type="domain" description="Proteasome alpha-type subunits" evidence="4">
    <location>
        <begin position="11"/>
        <end position="33"/>
    </location>
</feature>
<dbReference type="GO" id="GO:0019773">
    <property type="term" value="C:proteasome core complex, alpha-subunit complex"/>
    <property type="evidence" value="ECO:0007669"/>
    <property type="project" value="UniProtKB-UniRule"/>
</dbReference>
<dbReference type="OrthoDB" id="40134at2759"/>
<evidence type="ECO:0000313" key="5">
    <source>
        <dbReference type="EMBL" id="CDK26542.1"/>
    </source>
</evidence>
<protein>
    <recommendedName>
        <fullName evidence="4">Proteasome alpha-type subunits domain-containing protein</fullName>
    </recommendedName>
</protein>
<dbReference type="HOGENOM" id="CLU_035750_0_0_1"/>
<dbReference type="Proteomes" id="UP000019384">
    <property type="component" value="Unassembled WGS sequence"/>
</dbReference>
<dbReference type="Pfam" id="PF00227">
    <property type="entry name" value="Proteasome"/>
    <property type="match status" value="1"/>
</dbReference>
<name>W6MNE2_9ASCO</name>
<evidence type="ECO:0000256" key="2">
    <source>
        <dbReference type="ARBA" id="ARBA00022942"/>
    </source>
</evidence>
<dbReference type="PROSITE" id="PS51475">
    <property type="entry name" value="PROTEASOME_ALPHA_2"/>
    <property type="match status" value="1"/>
</dbReference>
<dbReference type="InterPro" id="IPR001353">
    <property type="entry name" value="Proteasome_sua/b"/>
</dbReference>